<dbReference type="GO" id="GO:0005576">
    <property type="term" value="C:extracellular region"/>
    <property type="evidence" value="ECO:0007669"/>
    <property type="project" value="InterPro"/>
</dbReference>
<dbReference type="InterPro" id="IPR015920">
    <property type="entry name" value="Cellobiose_DH-like_cyt"/>
</dbReference>
<dbReference type="PANTHER" id="PTHR47190:SF1">
    <property type="entry name" value="GLUCOSE-METHANOL-CHOLINE OXIDOREDUCTASE N-TERMINAL DOMAIN-CONTAINING PROTEIN"/>
    <property type="match status" value="1"/>
</dbReference>
<evidence type="ECO:0000259" key="3">
    <source>
        <dbReference type="PROSITE" id="PS51164"/>
    </source>
</evidence>
<protein>
    <submittedName>
        <fullName evidence="4">CBD9-like protein</fullName>
    </submittedName>
</protein>
<accession>A0A3N4IMY9</accession>
<dbReference type="InterPro" id="IPR053208">
    <property type="entry name" value="GMC_Oxidoreductase_CD"/>
</dbReference>
<dbReference type="Proteomes" id="UP000275078">
    <property type="component" value="Unassembled WGS sequence"/>
</dbReference>
<dbReference type="STRING" id="1160509.A0A3N4IMY9"/>
<feature type="chain" id="PRO_5018115825" evidence="2">
    <location>
        <begin position="18"/>
        <end position="314"/>
    </location>
</feature>
<dbReference type="GO" id="GO:0005975">
    <property type="term" value="P:carbohydrate metabolic process"/>
    <property type="evidence" value="ECO:0007669"/>
    <property type="project" value="InterPro"/>
</dbReference>
<dbReference type="SUPFAM" id="SSF57180">
    <property type="entry name" value="Cellulose-binding domain"/>
    <property type="match status" value="1"/>
</dbReference>
<name>A0A3N4IMY9_ASCIM</name>
<gene>
    <name evidence="4" type="ORF">BJ508DRAFT_120302</name>
</gene>
<dbReference type="Pfam" id="PF16010">
    <property type="entry name" value="CDH-cyt"/>
    <property type="match status" value="1"/>
</dbReference>
<dbReference type="CDD" id="cd09630">
    <property type="entry name" value="CDH_like_cytochrome"/>
    <property type="match status" value="1"/>
</dbReference>
<keyword evidence="1 2" id="KW-0732">Signal</keyword>
<evidence type="ECO:0000256" key="1">
    <source>
        <dbReference type="ARBA" id="ARBA00022729"/>
    </source>
</evidence>
<dbReference type="Gene3D" id="2.60.40.1210">
    <property type="entry name" value="Cellobiose dehydrogenase, cytochrome domain"/>
    <property type="match status" value="1"/>
</dbReference>
<feature type="domain" description="CBM1" evidence="3">
    <location>
        <begin position="278"/>
        <end position="314"/>
    </location>
</feature>
<dbReference type="GO" id="GO:0030248">
    <property type="term" value="F:cellulose binding"/>
    <property type="evidence" value="ECO:0007669"/>
    <property type="project" value="InterPro"/>
</dbReference>
<dbReference type="PROSITE" id="PS00562">
    <property type="entry name" value="CBM1_1"/>
    <property type="match status" value="1"/>
</dbReference>
<dbReference type="InterPro" id="IPR035971">
    <property type="entry name" value="CBD_sf"/>
</dbReference>
<proteinExistence type="predicted"/>
<evidence type="ECO:0000313" key="4">
    <source>
        <dbReference type="EMBL" id="RPA86787.1"/>
    </source>
</evidence>
<evidence type="ECO:0000313" key="5">
    <source>
        <dbReference type="Proteomes" id="UP000275078"/>
    </source>
</evidence>
<organism evidence="4 5">
    <name type="scientific">Ascobolus immersus RN42</name>
    <dbReference type="NCBI Taxonomy" id="1160509"/>
    <lineage>
        <taxon>Eukaryota</taxon>
        <taxon>Fungi</taxon>
        <taxon>Dikarya</taxon>
        <taxon>Ascomycota</taxon>
        <taxon>Pezizomycotina</taxon>
        <taxon>Pezizomycetes</taxon>
        <taxon>Pezizales</taxon>
        <taxon>Ascobolaceae</taxon>
        <taxon>Ascobolus</taxon>
    </lineage>
</organism>
<evidence type="ECO:0000256" key="2">
    <source>
        <dbReference type="SAM" id="SignalP"/>
    </source>
</evidence>
<sequence>MKLTIAFVLAAATAISAQISEAYTDQHGITYQAITHESSGTIFGIALPENPTDEFIGQITTRLETGWAGVSFGGGMINNLLWVGWPNSAKEVVGTFRLADSYTVPPPFTAPGPEMTPIYTDTAVNDTHWTHTFICKNCHKWLLADGYEQSFDLAGDFAVMGYAGHTEAIPDDPEDPTSDVQQHNFFGQFGMILSDARSAEYETWRAAALAGPAEPEPTSTVTSVTATATSSLTSITSTITSIPSITSTVTSIPSVTSTITSIPSVTPTPTTIPSQIPETVPRWGQCGGIGYKGPKNCASGSRCTTLNSYYHQCL</sequence>
<dbReference type="OrthoDB" id="413885at2759"/>
<dbReference type="SMART" id="SM00236">
    <property type="entry name" value="fCBD"/>
    <property type="match status" value="1"/>
</dbReference>
<feature type="signal peptide" evidence="2">
    <location>
        <begin position="1"/>
        <end position="17"/>
    </location>
</feature>
<reference evidence="4 5" key="1">
    <citation type="journal article" date="2018" name="Nat. Ecol. Evol.">
        <title>Pezizomycetes genomes reveal the molecular basis of ectomycorrhizal truffle lifestyle.</title>
        <authorList>
            <person name="Murat C."/>
            <person name="Payen T."/>
            <person name="Noel B."/>
            <person name="Kuo A."/>
            <person name="Morin E."/>
            <person name="Chen J."/>
            <person name="Kohler A."/>
            <person name="Krizsan K."/>
            <person name="Balestrini R."/>
            <person name="Da Silva C."/>
            <person name="Montanini B."/>
            <person name="Hainaut M."/>
            <person name="Levati E."/>
            <person name="Barry K.W."/>
            <person name="Belfiori B."/>
            <person name="Cichocki N."/>
            <person name="Clum A."/>
            <person name="Dockter R.B."/>
            <person name="Fauchery L."/>
            <person name="Guy J."/>
            <person name="Iotti M."/>
            <person name="Le Tacon F."/>
            <person name="Lindquist E.A."/>
            <person name="Lipzen A."/>
            <person name="Malagnac F."/>
            <person name="Mello A."/>
            <person name="Molinier V."/>
            <person name="Miyauchi S."/>
            <person name="Poulain J."/>
            <person name="Riccioni C."/>
            <person name="Rubini A."/>
            <person name="Sitrit Y."/>
            <person name="Splivallo R."/>
            <person name="Traeger S."/>
            <person name="Wang M."/>
            <person name="Zifcakova L."/>
            <person name="Wipf D."/>
            <person name="Zambonelli A."/>
            <person name="Paolocci F."/>
            <person name="Nowrousian M."/>
            <person name="Ottonello S."/>
            <person name="Baldrian P."/>
            <person name="Spatafora J.W."/>
            <person name="Henrissat B."/>
            <person name="Nagy L.G."/>
            <person name="Aury J.M."/>
            <person name="Wincker P."/>
            <person name="Grigoriev I.V."/>
            <person name="Bonfante P."/>
            <person name="Martin F.M."/>
        </authorList>
    </citation>
    <scope>NUCLEOTIDE SEQUENCE [LARGE SCALE GENOMIC DNA]</scope>
    <source>
        <strain evidence="4 5">RN42</strain>
    </source>
</reference>
<keyword evidence="5" id="KW-1185">Reference proteome</keyword>
<dbReference type="SUPFAM" id="SSF49344">
    <property type="entry name" value="CBD9-like"/>
    <property type="match status" value="1"/>
</dbReference>
<dbReference type="InterPro" id="IPR000254">
    <property type="entry name" value="CBD"/>
</dbReference>
<dbReference type="AlphaFoldDB" id="A0A3N4IMY9"/>
<dbReference type="PROSITE" id="PS51164">
    <property type="entry name" value="CBM1_2"/>
    <property type="match status" value="1"/>
</dbReference>
<dbReference type="EMBL" id="ML119648">
    <property type="protein sequence ID" value="RPA86787.1"/>
    <property type="molecule type" value="Genomic_DNA"/>
</dbReference>
<dbReference type="Pfam" id="PF00734">
    <property type="entry name" value="CBM_1"/>
    <property type="match status" value="1"/>
</dbReference>
<dbReference type="PANTHER" id="PTHR47190">
    <property type="entry name" value="DEHYDROGENASE, PUTATIVE-RELATED"/>
    <property type="match status" value="1"/>
</dbReference>